<keyword evidence="4" id="KW-1185">Reference proteome</keyword>
<dbReference type="GO" id="GO:0006915">
    <property type="term" value="P:apoptotic process"/>
    <property type="evidence" value="ECO:0007669"/>
    <property type="project" value="InterPro"/>
</dbReference>
<gene>
    <name evidence="3" type="ORF">EXN66_Car020887</name>
</gene>
<feature type="compositionally biased region" description="Acidic residues" evidence="1">
    <location>
        <begin position="126"/>
        <end position="140"/>
    </location>
</feature>
<sequence>MDTKEPLCLCARVCVCYSVEIKHLSTRKPSHLPAFILEEKAGVESSRDDGGGGETGSISPSPATLPLTQVESPRPWQSESLLAESWSTMGDADPEDTKSLDSSDGAALAGEENHSSNSDMVHLEREEAEMLEEAEKEAAEEEKVKRTEEEEDEDDELQTSVLSVLGGEKELVELREDEEDLQAPDTELPVSAEERHVEKEPAGIRQVPPVTLPPLPIVRLDPPSTTSTPVPSTTSSEVEELYSTQGLLPPSILTLMAAEPPVEELEQHKFSQVPLSDVEEHSVKESPAAVEKTEPRSTVSETRKPLSSTGLLCGGAALVAVVGVVAYGAVAYCRK</sequence>
<accession>A0A6G1QSZ2</accession>
<evidence type="ECO:0000313" key="3">
    <source>
        <dbReference type="EMBL" id="KAF3705196.1"/>
    </source>
</evidence>
<reference evidence="4" key="2">
    <citation type="submission" date="2019-02" db="EMBL/GenBank/DDBJ databases">
        <title>Opniocepnalus argus Var Kimnra genome.</title>
        <authorList>
            <person name="Zhou C."/>
            <person name="Xiao S."/>
        </authorList>
    </citation>
    <scope>NUCLEOTIDE SEQUENCE [LARGE SCALE GENOMIC DNA]</scope>
</reference>
<protein>
    <recommendedName>
        <fullName evidence="5">Bcl-2-like protein 13</fullName>
    </recommendedName>
</protein>
<keyword evidence="2" id="KW-1133">Transmembrane helix</keyword>
<feature type="transmembrane region" description="Helical" evidence="2">
    <location>
        <begin position="309"/>
        <end position="333"/>
    </location>
</feature>
<feature type="compositionally biased region" description="Low complexity" evidence="1">
    <location>
        <begin position="217"/>
        <end position="236"/>
    </location>
</feature>
<keyword evidence="2" id="KW-0812">Transmembrane</keyword>
<dbReference type="InterPro" id="IPR042398">
    <property type="entry name" value="BCL2L13"/>
</dbReference>
<dbReference type="PANTHER" id="PTHR15758">
    <property type="entry name" value="BCL-2-LIKE PROTEIN 13"/>
    <property type="match status" value="1"/>
</dbReference>
<dbReference type="AlphaFoldDB" id="A0A6G1QSZ2"/>
<dbReference type="Proteomes" id="UP000503349">
    <property type="component" value="Chromosome 21"/>
</dbReference>
<keyword evidence="2" id="KW-0472">Membrane</keyword>
<evidence type="ECO:0000256" key="1">
    <source>
        <dbReference type="SAM" id="MobiDB-lite"/>
    </source>
</evidence>
<dbReference type="PANTHER" id="PTHR15758:SF2">
    <property type="entry name" value="BCL-2-LIKE PROTEIN 13"/>
    <property type="match status" value="1"/>
</dbReference>
<name>A0A6G1QSZ2_CHAAH</name>
<feature type="region of interest" description="Disordered" evidence="1">
    <location>
        <begin position="42"/>
        <end position="242"/>
    </location>
</feature>
<organism evidence="3 4">
    <name type="scientific">Channa argus</name>
    <name type="common">Northern snakehead</name>
    <name type="synonym">Ophicephalus argus</name>
    <dbReference type="NCBI Taxonomy" id="215402"/>
    <lineage>
        <taxon>Eukaryota</taxon>
        <taxon>Metazoa</taxon>
        <taxon>Chordata</taxon>
        <taxon>Craniata</taxon>
        <taxon>Vertebrata</taxon>
        <taxon>Euteleostomi</taxon>
        <taxon>Actinopterygii</taxon>
        <taxon>Neopterygii</taxon>
        <taxon>Teleostei</taxon>
        <taxon>Neoteleostei</taxon>
        <taxon>Acanthomorphata</taxon>
        <taxon>Anabantaria</taxon>
        <taxon>Anabantiformes</taxon>
        <taxon>Channoidei</taxon>
        <taxon>Channidae</taxon>
        <taxon>Channa</taxon>
    </lineage>
</organism>
<feature type="compositionally biased region" description="Basic and acidic residues" evidence="1">
    <location>
        <begin position="192"/>
        <end position="202"/>
    </location>
</feature>
<dbReference type="GO" id="GO:0016020">
    <property type="term" value="C:membrane"/>
    <property type="evidence" value="ECO:0007669"/>
    <property type="project" value="TreeGrafter"/>
</dbReference>
<feature type="compositionally biased region" description="Polar residues" evidence="1">
    <location>
        <begin position="296"/>
        <end position="307"/>
    </location>
</feature>
<feature type="region of interest" description="Disordered" evidence="1">
    <location>
        <begin position="264"/>
        <end position="307"/>
    </location>
</feature>
<evidence type="ECO:0000313" key="4">
    <source>
        <dbReference type="Proteomes" id="UP000503349"/>
    </source>
</evidence>
<evidence type="ECO:0000256" key="2">
    <source>
        <dbReference type="SAM" id="Phobius"/>
    </source>
</evidence>
<dbReference type="GO" id="GO:0005739">
    <property type="term" value="C:mitochondrion"/>
    <property type="evidence" value="ECO:0007669"/>
    <property type="project" value="TreeGrafter"/>
</dbReference>
<proteinExistence type="predicted"/>
<feature type="compositionally biased region" description="Polar residues" evidence="1">
    <location>
        <begin position="56"/>
        <end position="88"/>
    </location>
</feature>
<evidence type="ECO:0008006" key="5">
    <source>
        <dbReference type="Google" id="ProtNLM"/>
    </source>
</evidence>
<reference evidence="3 4" key="1">
    <citation type="submission" date="2019-02" db="EMBL/GenBank/DDBJ databases">
        <title>Opniocepnalus argus genome.</title>
        <authorList>
            <person name="Zhou C."/>
            <person name="Xiao S."/>
        </authorList>
    </citation>
    <scope>NUCLEOTIDE SEQUENCE [LARGE SCALE GENOMIC DNA]</scope>
    <source>
        <strain evidence="3">OARG1902GOOAL</strain>
        <tissue evidence="3">Muscle</tissue>
    </source>
</reference>
<dbReference type="EMBL" id="CM015732">
    <property type="protein sequence ID" value="KAF3705196.1"/>
    <property type="molecule type" value="Genomic_DNA"/>
</dbReference>